<proteinExistence type="predicted"/>
<feature type="compositionally biased region" description="Low complexity" evidence="1">
    <location>
        <begin position="115"/>
        <end position="139"/>
    </location>
</feature>
<sequence>MSGKNTMSLEAAMDEERRAILEILERQAASKTSSTTARRADSPATSPRSPIRSMLDVGETSPGRKSTSPPPAAVKYRSMLDVGMPPAPKSQPPVRSLFDEPLASPPAGPTHSAKSSLSDTSQAAASTQSARSTAELPRGPEGGSGRHSSPHRSSNPLAGYQFGDIITSQLGQSLPMPKRNQQVGRGSTGIPLSNQQAGRSSVSSPLSQAHAPAPTGPGDQQRHSMGPIMRRANTKAQSTSPHGRRSLRGVSPQPSLFSERPNQRVATLDSGYQLDLAKAYKNLSNASLLASEGPLSALAFQKVQSQKAGEGRLEKSYLGPDGEGLYTSSEDEGDHDDDESVRGRDTAPRIIHSSASDTDLAEPHSLLQAADDERKHVYKVRSLFEDEEEEKKRLAATREAVHPTSTVNSANNSENEIERDEIKKAQMMAVQLTDVFSDTEANRSVRVIYRGDFTRVAATAVEEHKKLRKYLVATDMSEHSAHAMEWAVGTVLRDGDTLVVVRCLDEESEETGIAGALVPAPAQHRSSSISVLTSGLGGGSGTSNGGDSASVSSGPEKAEGAGAGAASQDKLEAERRAAVEDITGRISRLLRRTKLQVRVIVEVIHCKNSKHLVLEMIDLVKPTLVILGSRGRSAIKGVILGSFSNYLVTKSSVPVMVARKRLKKKSRKGPIRQINNLNNPTGRSLTRARID</sequence>
<dbReference type="EMBL" id="ONZQ02000011">
    <property type="protein sequence ID" value="SPO05012.1"/>
    <property type="molecule type" value="Genomic_DNA"/>
</dbReference>
<reference evidence="3" key="1">
    <citation type="submission" date="2018-03" db="EMBL/GenBank/DDBJ databases">
        <authorList>
            <person name="Guldener U."/>
        </authorList>
    </citation>
    <scope>NUCLEOTIDE SEQUENCE</scope>
</reference>
<feature type="region of interest" description="Disordered" evidence="1">
    <location>
        <begin position="22"/>
        <end position="262"/>
    </location>
</feature>
<evidence type="ECO:0000259" key="2">
    <source>
        <dbReference type="Pfam" id="PF00582"/>
    </source>
</evidence>
<dbReference type="SUPFAM" id="SSF52402">
    <property type="entry name" value="Adenine nucleotide alpha hydrolases-like"/>
    <property type="match status" value="1"/>
</dbReference>
<feature type="region of interest" description="Disordered" evidence="1">
    <location>
        <begin position="396"/>
        <end position="416"/>
    </location>
</feature>
<feature type="region of interest" description="Disordered" evidence="1">
    <location>
        <begin position="666"/>
        <end position="691"/>
    </location>
</feature>
<dbReference type="InterPro" id="IPR006016">
    <property type="entry name" value="UspA"/>
</dbReference>
<feature type="compositionally biased region" description="Acidic residues" evidence="1">
    <location>
        <begin position="329"/>
        <end position="339"/>
    </location>
</feature>
<feature type="compositionally biased region" description="Polar residues" evidence="1">
    <location>
        <begin position="673"/>
        <end position="684"/>
    </location>
</feature>
<dbReference type="InterPro" id="IPR006015">
    <property type="entry name" value="Universal_stress_UspA"/>
</dbReference>
<dbReference type="AlphaFoldDB" id="A0AAE8SYG9"/>
<name>A0AAE8SYG9_9PEZI</name>
<dbReference type="Proteomes" id="UP001187682">
    <property type="component" value="Unassembled WGS sequence"/>
</dbReference>
<evidence type="ECO:0000256" key="1">
    <source>
        <dbReference type="SAM" id="MobiDB-lite"/>
    </source>
</evidence>
<feature type="region of interest" description="Disordered" evidence="1">
    <location>
        <begin position="529"/>
        <end position="570"/>
    </location>
</feature>
<comment type="caution">
    <text evidence="3">The sequence shown here is derived from an EMBL/GenBank/DDBJ whole genome shotgun (WGS) entry which is preliminary data.</text>
</comment>
<accession>A0AAE8SYG9</accession>
<protein>
    <recommendedName>
        <fullName evidence="2">UspA domain-containing protein</fullName>
    </recommendedName>
</protein>
<dbReference type="PANTHER" id="PTHR46100">
    <property type="entry name" value="IMP2'P"/>
    <property type="match status" value="1"/>
</dbReference>
<feature type="region of interest" description="Disordered" evidence="1">
    <location>
        <begin position="305"/>
        <end position="363"/>
    </location>
</feature>
<feature type="compositionally biased region" description="Polar residues" evidence="1">
    <location>
        <begin position="29"/>
        <end position="48"/>
    </location>
</feature>
<organism evidence="3 4">
    <name type="scientific">Cephalotrichum gorgonifer</name>
    <dbReference type="NCBI Taxonomy" id="2041049"/>
    <lineage>
        <taxon>Eukaryota</taxon>
        <taxon>Fungi</taxon>
        <taxon>Dikarya</taxon>
        <taxon>Ascomycota</taxon>
        <taxon>Pezizomycotina</taxon>
        <taxon>Sordariomycetes</taxon>
        <taxon>Hypocreomycetidae</taxon>
        <taxon>Microascales</taxon>
        <taxon>Microascaceae</taxon>
        <taxon>Cephalotrichum</taxon>
    </lineage>
</organism>
<dbReference type="PRINTS" id="PR01438">
    <property type="entry name" value="UNVRSLSTRESS"/>
</dbReference>
<dbReference type="CDD" id="cd23659">
    <property type="entry name" value="USP_At3g01520-like"/>
    <property type="match status" value="1"/>
</dbReference>
<feature type="compositionally biased region" description="Polar residues" evidence="1">
    <location>
        <begin position="179"/>
        <end position="207"/>
    </location>
</feature>
<feature type="compositionally biased region" description="Gly residues" evidence="1">
    <location>
        <begin position="535"/>
        <end position="544"/>
    </location>
</feature>
<evidence type="ECO:0000313" key="4">
    <source>
        <dbReference type="Proteomes" id="UP001187682"/>
    </source>
</evidence>
<dbReference type="PANTHER" id="PTHR46100:SF4">
    <property type="entry name" value="USPA DOMAIN-CONTAINING PROTEIN"/>
    <property type="match status" value="1"/>
</dbReference>
<keyword evidence="4" id="KW-1185">Reference proteome</keyword>
<feature type="domain" description="UspA" evidence="2">
    <location>
        <begin position="565"/>
        <end position="659"/>
    </location>
</feature>
<feature type="compositionally biased region" description="Polar residues" evidence="1">
    <location>
        <begin position="403"/>
        <end position="414"/>
    </location>
</feature>
<dbReference type="Gene3D" id="3.40.50.620">
    <property type="entry name" value="HUPs"/>
    <property type="match status" value="1"/>
</dbReference>
<dbReference type="InterPro" id="IPR014729">
    <property type="entry name" value="Rossmann-like_a/b/a_fold"/>
</dbReference>
<dbReference type="Pfam" id="PF00582">
    <property type="entry name" value="Usp"/>
    <property type="match status" value="1"/>
</dbReference>
<evidence type="ECO:0000313" key="3">
    <source>
        <dbReference type="EMBL" id="SPO05012.1"/>
    </source>
</evidence>
<gene>
    <name evidence="3" type="ORF">DNG_07697</name>
</gene>